<evidence type="ECO:0000313" key="2">
    <source>
        <dbReference type="Proteomes" id="UP000182798"/>
    </source>
</evidence>
<reference evidence="2" key="1">
    <citation type="submission" date="2016-09" db="EMBL/GenBank/DDBJ databases">
        <title>Genome Sequence of Bathymodiolus thermophilus sulfur-oxidizing gill endosymbiont.</title>
        <authorList>
            <person name="Ponnudurai R."/>
            <person name="Kleiner M."/>
            <person name="Sayavedra L."/>
            <person name="Thuermer A."/>
            <person name="Felbeck H."/>
            <person name="Schlueter R."/>
            <person name="Schweder T."/>
            <person name="Markert S."/>
        </authorList>
    </citation>
    <scope>NUCLEOTIDE SEQUENCE [LARGE SCALE GENOMIC DNA]</scope>
    <source>
        <strain evidence="2">BAT/CrabSpa'14</strain>
    </source>
</reference>
<proteinExistence type="predicted"/>
<comment type="caution">
    <text evidence="1">The sequence shown here is derived from an EMBL/GenBank/DDBJ whole genome shotgun (WGS) entry which is preliminary data.</text>
</comment>
<evidence type="ECO:0000313" key="1">
    <source>
        <dbReference type="EMBL" id="OJA03466.1"/>
    </source>
</evidence>
<protein>
    <submittedName>
        <fullName evidence="1">Uncharacterized protein</fullName>
    </submittedName>
</protein>
<gene>
    <name evidence="1" type="ORF">BGC33_04030</name>
</gene>
<dbReference type="Proteomes" id="UP000182798">
    <property type="component" value="Unassembled WGS sequence"/>
</dbReference>
<feature type="non-terminal residue" evidence="1">
    <location>
        <position position="1"/>
    </location>
</feature>
<dbReference type="AlphaFoldDB" id="A0A1J8Q234"/>
<dbReference type="RefSeq" id="WP_206744711.1">
    <property type="nucleotide sequence ID" value="NZ_MIQH01000598.1"/>
</dbReference>
<organism evidence="1 2">
    <name type="scientific">Bathymodiolus thermophilus thioautotrophic gill symbiont</name>
    <dbReference type="NCBI Taxonomy" id="2360"/>
    <lineage>
        <taxon>Bacteria</taxon>
        <taxon>Pseudomonadati</taxon>
        <taxon>Pseudomonadota</taxon>
        <taxon>Gammaproteobacteria</taxon>
        <taxon>sulfur-oxidizing symbionts</taxon>
    </lineage>
</organism>
<name>A0A1J8Q234_9GAMM</name>
<dbReference type="EMBL" id="MIQH01000598">
    <property type="protein sequence ID" value="OJA03466.1"/>
    <property type="molecule type" value="Genomic_DNA"/>
</dbReference>
<sequence length="196" mass="21447">GSLGSYLGSLGNARNANELIGNAAREAIVGGAISVVGGGKFANGAQTGCLGIYLMKLCMNARSGRIIQKIEKKSETGVTIFKALRESDRTYSFRFSKDRQTSGAFVDGVYDIVINTDNLSSYEVPTKDGGWHIEGAMRSVSHEAGHALMVDRYTSHWAKNNSVYFNKATAIENEIAREMNPDAWQHIGHGYRPRQR</sequence>
<accession>A0A1J8Q234</accession>